<dbReference type="Proteomes" id="UP000248544">
    <property type="component" value="Unassembled WGS sequence"/>
</dbReference>
<keyword evidence="1" id="KW-0812">Transmembrane</keyword>
<dbReference type="AlphaFoldDB" id="A0A2W2FPE8"/>
<keyword evidence="1" id="KW-0472">Membrane</keyword>
<name>A0A2W2FPE8_9ACTN</name>
<accession>A0A2W2FPE8</accession>
<evidence type="ECO:0000313" key="2">
    <source>
        <dbReference type="EMBL" id="PZG26478.1"/>
    </source>
</evidence>
<evidence type="ECO:0000313" key="3">
    <source>
        <dbReference type="Proteomes" id="UP000248544"/>
    </source>
</evidence>
<comment type="caution">
    <text evidence="2">The sequence shown here is derived from an EMBL/GenBank/DDBJ whole genome shotgun (WGS) entry which is preliminary data.</text>
</comment>
<feature type="transmembrane region" description="Helical" evidence="1">
    <location>
        <begin position="9"/>
        <end position="31"/>
    </location>
</feature>
<keyword evidence="3" id="KW-1185">Reference proteome</keyword>
<proteinExistence type="predicted"/>
<reference evidence="2 3" key="1">
    <citation type="submission" date="2018-01" db="EMBL/GenBank/DDBJ databases">
        <title>Draft genome sequence of Sphaerisporangium sp. 7K107.</title>
        <authorList>
            <person name="Sahin N."/>
            <person name="Saygin H."/>
            <person name="Ay H."/>
        </authorList>
    </citation>
    <scope>NUCLEOTIDE SEQUENCE [LARGE SCALE GENOMIC DNA]</scope>
    <source>
        <strain evidence="2 3">7K107</strain>
    </source>
</reference>
<organism evidence="2 3">
    <name type="scientific">Spongiactinospora gelatinilytica</name>
    <dbReference type="NCBI Taxonomy" id="2666298"/>
    <lineage>
        <taxon>Bacteria</taxon>
        <taxon>Bacillati</taxon>
        <taxon>Actinomycetota</taxon>
        <taxon>Actinomycetes</taxon>
        <taxon>Streptosporangiales</taxon>
        <taxon>Streptosporangiaceae</taxon>
        <taxon>Spongiactinospora</taxon>
    </lineage>
</organism>
<gene>
    <name evidence="2" type="ORF">C1I98_33935</name>
</gene>
<feature type="non-terminal residue" evidence="2">
    <location>
        <position position="113"/>
    </location>
</feature>
<dbReference type="RefSeq" id="WP_199537426.1">
    <property type="nucleotide sequence ID" value="NZ_POUA01000434.1"/>
</dbReference>
<protein>
    <submittedName>
        <fullName evidence="2">Uncharacterized protein</fullName>
    </submittedName>
</protein>
<keyword evidence="1" id="KW-1133">Transmembrane helix</keyword>
<dbReference type="EMBL" id="POUA01000434">
    <property type="protein sequence ID" value="PZG26478.1"/>
    <property type="molecule type" value="Genomic_DNA"/>
</dbReference>
<feature type="transmembrane region" description="Helical" evidence="1">
    <location>
        <begin position="37"/>
        <end position="55"/>
    </location>
</feature>
<sequence>METGLRPRALAGLGVLAALIAGLGMLWAAAILSGNRYVALTMAALATAAVAWWALRRVATAPVRRWTAIIITASERAALAMPMFGGPPSQPIPPGPRTRYFDLPTGSRIAYTH</sequence>
<evidence type="ECO:0000256" key="1">
    <source>
        <dbReference type="SAM" id="Phobius"/>
    </source>
</evidence>